<dbReference type="EMBL" id="JAOWKX010000005">
    <property type="protein sequence ID" value="MCV2885394.1"/>
    <property type="molecule type" value="Genomic_DNA"/>
</dbReference>
<organism evidence="1 2">
    <name type="scientific">Fluctibacter corallii</name>
    <dbReference type="NCBI Taxonomy" id="2984329"/>
    <lineage>
        <taxon>Bacteria</taxon>
        <taxon>Pseudomonadati</taxon>
        <taxon>Pseudomonadota</taxon>
        <taxon>Gammaproteobacteria</taxon>
        <taxon>Alteromonadales</taxon>
        <taxon>Alteromonadaceae</taxon>
        <taxon>Fluctibacter</taxon>
    </lineage>
</organism>
<keyword evidence="2" id="KW-1185">Reference proteome</keyword>
<sequence length="188" mass="21333">MKLGDIKDRLMPMLDDAHWAEKALDAEDNQYTRRAYIRSLFALIEGSTWTLKQTVLHAPVQEGKVKKLSAAEYALLSDKTYDLKSNGQPKEQAKFLKLPENIRFTFLVVEKYFRIEVDLEVGSDPWNKFLEAQQVRNRITHPKTPSEFEVSDSEISACKVACSWFNELIAAFFNGLVQSTANGAGENA</sequence>
<dbReference type="RefSeq" id="WP_263712677.1">
    <property type="nucleotide sequence ID" value="NZ_JAOWKX010000005.1"/>
</dbReference>
<name>A0ABT3A9S1_9ALTE</name>
<evidence type="ECO:0000313" key="1">
    <source>
        <dbReference type="EMBL" id="MCV2885394.1"/>
    </source>
</evidence>
<evidence type="ECO:0000313" key="2">
    <source>
        <dbReference type="Proteomes" id="UP001652504"/>
    </source>
</evidence>
<protein>
    <recommendedName>
        <fullName evidence="3">RiboL-PSP-HEPN domain-containing protein</fullName>
    </recommendedName>
</protein>
<accession>A0ABT3A9S1</accession>
<dbReference type="Proteomes" id="UP001652504">
    <property type="component" value="Unassembled WGS sequence"/>
</dbReference>
<comment type="caution">
    <text evidence="1">The sequence shown here is derived from an EMBL/GenBank/DDBJ whole genome shotgun (WGS) entry which is preliminary data.</text>
</comment>
<proteinExistence type="predicted"/>
<gene>
    <name evidence="1" type="ORF">OE749_11880</name>
</gene>
<reference evidence="1 2" key="1">
    <citation type="submission" date="2022-10" db="EMBL/GenBank/DDBJ databases">
        <title>Aestuariibacter sp. AA17 isolated from Montipora capitata coral fragment.</title>
        <authorList>
            <person name="Emsley S.A."/>
            <person name="Pfannmuller K.M."/>
            <person name="Loughran R.M."/>
            <person name="Shlafstein M."/>
            <person name="Papke E."/>
            <person name="Saw J.H."/>
            <person name="Ushijima B."/>
            <person name="Videau P."/>
        </authorList>
    </citation>
    <scope>NUCLEOTIDE SEQUENCE [LARGE SCALE GENOMIC DNA]</scope>
    <source>
        <strain evidence="1 2">AA17</strain>
    </source>
</reference>
<evidence type="ECO:0008006" key="3">
    <source>
        <dbReference type="Google" id="ProtNLM"/>
    </source>
</evidence>